<evidence type="ECO:0000313" key="2">
    <source>
        <dbReference type="EMBL" id="CAD8889015.1"/>
    </source>
</evidence>
<reference evidence="2" key="1">
    <citation type="submission" date="2021-01" db="EMBL/GenBank/DDBJ databases">
        <authorList>
            <person name="Corre E."/>
            <person name="Pelletier E."/>
            <person name="Niang G."/>
            <person name="Scheremetjew M."/>
            <person name="Finn R."/>
            <person name="Kale V."/>
            <person name="Holt S."/>
            <person name="Cochrane G."/>
            <person name="Meng A."/>
            <person name="Brown T."/>
            <person name="Cohen L."/>
        </authorList>
    </citation>
    <scope>NUCLEOTIDE SEQUENCE</scope>
    <source>
        <strain evidence="2">308</strain>
    </source>
</reference>
<dbReference type="EMBL" id="HBFR01022569">
    <property type="protein sequence ID" value="CAD8889015.1"/>
    <property type="molecule type" value="Transcribed_RNA"/>
</dbReference>
<gene>
    <name evidence="2" type="ORF">CHYS00102_LOCUS16215</name>
</gene>
<feature type="compositionally biased region" description="Pro residues" evidence="1">
    <location>
        <begin position="58"/>
        <end position="73"/>
    </location>
</feature>
<proteinExistence type="predicted"/>
<name>A0A7S1BLD8_9STRA</name>
<feature type="region of interest" description="Disordered" evidence="1">
    <location>
        <begin position="19"/>
        <end position="79"/>
    </location>
</feature>
<sequence length="280" mass="30201">MKSPSALRVLSTAARVVLDPSAPDYSGEHLSHAETSVPPAPSSASTDADTGFGRDAPRPPPPAPAPPDLPPYVPARLSPADFRGTQGNQCVGPAFTVAAGVPLLPKAEGDDGPFRELRTEVGISSDDLRLRLKLDYRTKEGEDEGQPRLHLKTATVCREKAGEWPGPRDLAFHGRRGARGGLFDPPPVGEGGQERQYMMLDLEGFATALFPHTIDQDPNAYDGKGWVATLDWSPGKMRYQADRKFEGGTGVKGLRSLELTEMMSQDAEQYKPEKGPADLF</sequence>
<evidence type="ECO:0000256" key="1">
    <source>
        <dbReference type="SAM" id="MobiDB-lite"/>
    </source>
</evidence>
<accession>A0A7S1BLD8</accession>
<protein>
    <submittedName>
        <fullName evidence="2">Uncharacterized protein</fullName>
    </submittedName>
</protein>
<organism evidence="2">
    <name type="scientific">Corethron hystrix</name>
    <dbReference type="NCBI Taxonomy" id="216773"/>
    <lineage>
        <taxon>Eukaryota</taxon>
        <taxon>Sar</taxon>
        <taxon>Stramenopiles</taxon>
        <taxon>Ochrophyta</taxon>
        <taxon>Bacillariophyta</taxon>
        <taxon>Coscinodiscophyceae</taxon>
        <taxon>Corethrophycidae</taxon>
        <taxon>Corethrales</taxon>
        <taxon>Corethraceae</taxon>
        <taxon>Corethron</taxon>
    </lineage>
</organism>
<dbReference type="AlphaFoldDB" id="A0A7S1BLD8"/>